<keyword evidence="1" id="KW-1133">Transmembrane helix</keyword>
<reference evidence="3" key="1">
    <citation type="submission" date="2014-10" db="EMBL/GenBank/DDBJ databases">
        <authorList>
            <person name="King R."/>
        </authorList>
    </citation>
    <scope>NUCLEOTIDE SEQUENCE [LARGE SCALE GENOMIC DNA]</scope>
    <source>
        <strain evidence="3">A3/5</strain>
    </source>
</reference>
<sequence>MSSLTTLISSSVAVASASATSTSTSQHGSHSDKIAMICITLGVVFAFIALILPCICFQGLAHWQQKREEKKEAREREKANAAVGRVVDDQRRLNIWDEV</sequence>
<evidence type="ECO:0000313" key="2">
    <source>
        <dbReference type="EMBL" id="CEI41980.1"/>
    </source>
</evidence>
<dbReference type="AlphaFoldDB" id="A0A2L2THV8"/>
<name>A0A2L2THV8_9HYPO</name>
<keyword evidence="3" id="KW-1185">Reference proteome</keyword>
<proteinExistence type="predicted"/>
<protein>
    <submittedName>
        <fullName evidence="2">Uncharacterized protein</fullName>
    </submittedName>
</protein>
<keyword evidence="1" id="KW-0472">Membrane</keyword>
<evidence type="ECO:0000256" key="1">
    <source>
        <dbReference type="SAM" id="Phobius"/>
    </source>
</evidence>
<dbReference type="Proteomes" id="UP000245910">
    <property type="component" value="Chromosome IIII"/>
</dbReference>
<evidence type="ECO:0000313" key="3">
    <source>
        <dbReference type="Proteomes" id="UP000245910"/>
    </source>
</evidence>
<dbReference type="EMBL" id="LN649232">
    <property type="protein sequence ID" value="CEI41980.1"/>
    <property type="molecule type" value="Genomic_DNA"/>
</dbReference>
<feature type="transmembrane region" description="Helical" evidence="1">
    <location>
        <begin position="34"/>
        <end position="61"/>
    </location>
</feature>
<organism evidence="2 3">
    <name type="scientific">Fusarium venenatum</name>
    <dbReference type="NCBI Taxonomy" id="56646"/>
    <lineage>
        <taxon>Eukaryota</taxon>
        <taxon>Fungi</taxon>
        <taxon>Dikarya</taxon>
        <taxon>Ascomycota</taxon>
        <taxon>Pezizomycotina</taxon>
        <taxon>Sordariomycetes</taxon>
        <taxon>Hypocreomycetidae</taxon>
        <taxon>Hypocreales</taxon>
        <taxon>Nectriaceae</taxon>
        <taxon>Fusarium</taxon>
    </lineage>
</organism>
<keyword evidence="1" id="KW-0812">Transmembrane</keyword>
<accession>A0A2L2THV8</accession>